<keyword evidence="8" id="KW-0808">Transferase</keyword>
<dbReference type="Pfam" id="PF00069">
    <property type="entry name" value="Pkinase"/>
    <property type="match status" value="2"/>
</dbReference>
<keyword evidence="7" id="KW-0723">Serine/threonine-protein kinase</keyword>
<gene>
    <name evidence="24" type="ORF">Ahy_A03g011807</name>
</gene>
<keyword evidence="25" id="KW-1185">Reference proteome</keyword>
<evidence type="ECO:0000256" key="18">
    <source>
        <dbReference type="ARBA" id="ARBA00023180"/>
    </source>
</evidence>
<dbReference type="PROSITE" id="PS00308">
    <property type="entry name" value="LECTIN_LEGUME_ALPHA"/>
    <property type="match status" value="1"/>
</dbReference>
<evidence type="ECO:0000256" key="19">
    <source>
        <dbReference type="PROSITE-ProRule" id="PRU10141"/>
    </source>
</evidence>
<evidence type="ECO:0000256" key="5">
    <source>
        <dbReference type="ARBA" id="ARBA00012513"/>
    </source>
</evidence>
<evidence type="ECO:0000256" key="17">
    <source>
        <dbReference type="ARBA" id="ARBA00023170"/>
    </source>
</evidence>
<keyword evidence="11" id="KW-0430">Lectin</keyword>
<dbReference type="Proteomes" id="UP000289738">
    <property type="component" value="Chromosome A03"/>
</dbReference>
<evidence type="ECO:0000256" key="16">
    <source>
        <dbReference type="ARBA" id="ARBA00023136"/>
    </source>
</evidence>
<name>A0A445DRS6_ARAHY</name>
<evidence type="ECO:0000256" key="14">
    <source>
        <dbReference type="ARBA" id="ARBA00022840"/>
    </source>
</evidence>
<keyword evidence="10 22" id="KW-0732">Signal</keyword>
<dbReference type="InterPro" id="IPR013320">
    <property type="entry name" value="ConA-like_dom_sf"/>
</dbReference>
<keyword evidence="15 21" id="KW-1133">Transmembrane helix</keyword>
<evidence type="ECO:0000256" key="15">
    <source>
        <dbReference type="ARBA" id="ARBA00022989"/>
    </source>
</evidence>
<dbReference type="InterPro" id="IPR000719">
    <property type="entry name" value="Prot_kinase_dom"/>
</dbReference>
<keyword evidence="13" id="KW-0418">Kinase</keyword>
<keyword evidence="9 21" id="KW-0812">Transmembrane</keyword>
<dbReference type="EMBL" id="SDMP01000003">
    <property type="protein sequence ID" value="RYR65880.1"/>
    <property type="molecule type" value="Genomic_DNA"/>
</dbReference>
<feature type="domain" description="Protein kinase" evidence="23">
    <location>
        <begin position="334"/>
        <end position="637"/>
    </location>
</feature>
<sequence length="716" mass="80756">MVQYYCEKNFLLASFHVILVASIATISHAQEPLAFNYDQFADRGDTLYTSGDVYDDNGSLQLTEQKKDSFGRVTYYKQQGHRFHYPFHFFHQHPNKSYDGDGITFYLAQPSLPVPDPRDGSGIGLLSRDQLYTPNYTKEHPFVAVEFDTLSNDWDPPFDHVGIDIRDIRGTYTTQWFSSRDERGYDAVITYNSSSNNLSVAFTGYKDNVTKIEQHLSCEVNLRNVLPEWVEFGFTSATGFYFEYHTLSSWSFNTSLSTHEANDQNRSKKGLVIGLGVGAGVLICVLVLASFMGWKLRSGKRRDSFDVAMDRDFERGTGPRRFSYEELSRATNNFAKGHKIGEGGFGGVYKGFLRDLNIHVAIKRISQGSQQGVREYASEVKIISQLRHKNLVQLIGWCHQKNDLLLIYEFMENGSLDSYIFKGKSLLTWEVRYNIARGLASSLLYLHEEWEQCVLHRDIKPSNVMLDPNFNGLLTWEVRYKIARGLASALLYLHEEWDHCVLHRDIKPSNVMLDSNFNAKLGDFGLARLMDHGTSSKTTDLAGTLGYLAPEAATRGKASKESDVFSFGVVILEIACGRKVIEQNKIENQIYLVDWVWELYGTGIVLEAGDPRLYGVFDKEEMERLMIVGLWCTHSNYVMRPKISEAARVLNHEAALPTLSSQEHDGSMLLSRIPAFSGNNQTQPSTSSSSVTAGSSQSGSATSQLISPSSKILHTR</sequence>
<dbReference type="SMART" id="SM00220">
    <property type="entry name" value="S_TKc"/>
    <property type="match status" value="1"/>
</dbReference>
<dbReference type="InterPro" id="IPR019825">
    <property type="entry name" value="Lectin_legB_Mn/Ca_BS"/>
</dbReference>
<evidence type="ECO:0000256" key="9">
    <source>
        <dbReference type="ARBA" id="ARBA00022692"/>
    </source>
</evidence>
<evidence type="ECO:0000256" key="20">
    <source>
        <dbReference type="SAM" id="MobiDB-lite"/>
    </source>
</evidence>
<evidence type="ECO:0000313" key="25">
    <source>
        <dbReference type="Proteomes" id="UP000289738"/>
    </source>
</evidence>
<protein>
    <recommendedName>
        <fullName evidence="5">non-specific serine/threonine protein kinase</fullName>
        <ecNumber evidence="5">2.7.11.1</ecNumber>
    </recommendedName>
</protein>
<dbReference type="CDD" id="cd14066">
    <property type="entry name" value="STKc_IRAK"/>
    <property type="match status" value="1"/>
</dbReference>
<comment type="similarity">
    <text evidence="2">Belongs to the leguminous lectin family.</text>
</comment>
<dbReference type="FunFam" id="3.30.200.20:FF:000168">
    <property type="entry name" value="L-type lectin-domain containing receptor kinase IX.1"/>
    <property type="match status" value="1"/>
</dbReference>
<comment type="subcellular location">
    <subcellularLocation>
        <location evidence="1">Cell membrane</location>
        <topology evidence="1">Single-pass type I membrane protein</topology>
    </subcellularLocation>
</comment>
<dbReference type="SUPFAM" id="SSF49899">
    <property type="entry name" value="Concanavalin A-like lectins/glucanases"/>
    <property type="match status" value="1"/>
</dbReference>
<dbReference type="CDD" id="cd06899">
    <property type="entry name" value="lectin_legume_LecRK_Arcelin_ConA"/>
    <property type="match status" value="1"/>
</dbReference>
<keyword evidence="6" id="KW-1003">Cell membrane</keyword>
<proteinExistence type="inferred from homology"/>
<evidence type="ECO:0000259" key="23">
    <source>
        <dbReference type="PROSITE" id="PS50011"/>
    </source>
</evidence>
<evidence type="ECO:0000256" key="11">
    <source>
        <dbReference type="ARBA" id="ARBA00022734"/>
    </source>
</evidence>
<dbReference type="STRING" id="3818.A0A445DRS6"/>
<evidence type="ECO:0000256" key="22">
    <source>
        <dbReference type="SAM" id="SignalP"/>
    </source>
</evidence>
<dbReference type="SUPFAM" id="SSF56112">
    <property type="entry name" value="Protein kinase-like (PK-like)"/>
    <property type="match status" value="2"/>
</dbReference>
<dbReference type="Gene3D" id="1.10.510.10">
    <property type="entry name" value="Transferase(Phosphotransferase) domain 1"/>
    <property type="match status" value="2"/>
</dbReference>
<dbReference type="Gene3D" id="2.60.120.200">
    <property type="match status" value="1"/>
</dbReference>
<keyword evidence="12 19" id="KW-0547">Nucleotide-binding</keyword>
<dbReference type="FunFam" id="1.10.510.10:FF:000240">
    <property type="entry name" value="Lectin-domain containing receptor kinase A4.3"/>
    <property type="match status" value="1"/>
</dbReference>
<dbReference type="InterPro" id="IPR001220">
    <property type="entry name" value="Legume_lectin_dom"/>
</dbReference>
<evidence type="ECO:0000256" key="4">
    <source>
        <dbReference type="ARBA" id="ARBA00010217"/>
    </source>
</evidence>
<dbReference type="GO" id="GO:0005886">
    <property type="term" value="C:plasma membrane"/>
    <property type="evidence" value="ECO:0007669"/>
    <property type="project" value="UniProtKB-SubCell"/>
</dbReference>
<dbReference type="InterPro" id="IPR000985">
    <property type="entry name" value="Lectin_LegA_CS"/>
</dbReference>
<evidence type="ECO:0000256" key="2">
    <source>
        <dbReference type="ARBA" id="ARBA00007606"/>
    </source>
</evidence>
<keyword evidence="17" id="KW-0675">Receptor</keyword>
<accession>A0A445DRS6</accession>
<evidence type="ECO:0000256" key="7">
    <source>
        <dbReference type="ARBA" id="ARBA00022527"/>
    </source>
</evidence>
<dbReference type="Gene3D" id="3.30.200.20">
    <property type="entry name" value="Phosphorylase Kinase, domain 1"/>
    <property type="match status" value="1"/>
</dbReference>
<evidence type="ECO:0000256" key="12">
    <source>
        <dbReference type="ARBA" id="ARBA00022741"/>
    </source>
</evidence>
<comment type="caution">
    <text evidence="24">The sequence shown here is derived from an EMBL/GenBank/DDBJ whole genome shotgun (WGS) entry which is preliminary data.</text>
</comment>
<evidence type="ECO:0000256" key="10">
    <source>
        <dbReference type="ARBA" id="ARBA00022729"/>
    </source>
</evidence>
<dbReference type="PROSITE" id="PS00307">
    <property type="entry name" value="LECTIN_LEGUME_BETA"/>
    <property type="match status" value="1"/>
</dbReference>
<dbReference type="AlphaFoldDB" id="A0A445DRS6"/>
<dbReference type="PANTHER" id="PTHR27007">
    <property type="match status" value="1"/>
</dbReference>
<keyword evidence="18" id="KW-0325">Glycoprotein</keyword>
<dbReference type="PROSITE" id="PS50011">
    <property type="entry name" value="PROTEIN_KINASE_DOM"/>
    <property type="match status" value="1"/>
</dbReference>
<keyword evidence="16 21" id="KW-0472">Membrane</keyword>
<feature type="compositionally biased region" description="Low complexity" evidence="20">
    <location>
        <begin position="678"/>
        <end position="704"/>
    </location>
</feature>
<evidence type="ECO:0000256" key="13">
    <source>
        <dbReference type="ARBA" id="ARBA00022777"/>
    </source>
</evidence>
<comment type="similarity">
    <text evidence="4">In the C-terminal section; belongs to the protein kinase superfamily. Ser/Thr protein kinase family.</text>
</comment>
<feature type="binding site" evidence="19">
    <location>
        <position position="363"/>
    </location>
    <ligand>
        <name>ATP</name>
        <dbReference type="ChEBI" id="CHEBI:30616"/>
    </ligand>
</feature>
<feature type="region of interest" description="Disordered" evidence="20">
    <location>
        <begin position="678"/>
        <end position="716"/>
    </location>
</feature>
<dbReference type="GO" id="GO:0002229">
    <property type="term" value="P:defense response to oomycetes"/>
    <property type="evidence" value="ECO:0007669"/>
    <property type="project" value="UniProtKB-ARBA"/>
</dbReference>
<organism evidence="24 25">
    <name type="scientific">Arachis hypogaea</name>
    <name type="common">Peanut</name>
    <dbReference type="NCBI Taxonomy" id="3818"/>
    <lineage>
        <taxon>Eukaryota</taxon>
        <taxon>Viridiplantae</taxon>
        <taxon>Streptophyta</taxon>
        <taxon>Embryophyta</taxon>
        <taxon>Tracheophyta</taxon>
        <taxon>Spermatophyta</taxon>
        <taxon>Magnoliopsida</taxon>
        <taxon>eudicotyledons</taxon>
        <taxon>Gunneridae</taxon>
        <taxon>Pentapetalae</taxon>
        <taxon>rosids</taxon>
        <taxon>fabids</taxon>
        <taxon>Fabales</taxon>
        <taxon>Fabaceae</taxon>
        <taxon>Papilionoideae</taxon>
        <taxon>50 kb inversion clade</taxon>
        <taxon>dalbergioids sensu lato</taxon>
        <taxon>Dalbergieae</taxon>
        <taxon>Pterocarpus clade</taxon>
        <taxon>Arachis</taxon>
    </lineage>
</organism>
<feature type="compositionally biased region" description="Polar residues" evidence="20">
    <location>
        <begin position="705"/>
        <end position="716"/>
    </location>
</feature>
<evidence type="ECO:0000313" key="24">
    <source>
        <dbReference type="EMBL" id="RYR65880.1"/>
    </source>
</evidence>
<dbReference type="GO" id="GO:0005524">
    <property type="term" value="F:ATP binding"/>
    <property type="evidence" value="ECO:0007669"/>
    <property type="project" value="UniProtKB-UniRule"/>
</dbReference>
<feature type="transmembrane region" description="Helical" evidence="21">
    <location>
        <begin position="271"/>
        <end position="294"/>
    </location>
</feature>
<dbReference type="GO" id="GO:0004674">
    <property type="term" value="F:protein serine/threonine kinase activity"/>
    <property type="evidence" value="ECO:0007669"/>
    <property type="project" value="UniProtKB-KW"/>
</dbReference>
<dbReference type="InterPro" id="IPR050528">
    <property type="entry name" value="L-type_Lectin-RKs"/>
</dbReference>
<feature type="chain" id="PRO_5019320720" description="non-specific serine/threonine protein kinase" evidence="22">
    <location>
        <begin position="30"/>
        <end position="716"/>
    </location>
</feature>
<dbReference type="PROSITE" id="PS00108">
    <property type="entry name" value="PROTEIN_KINASE_ST"/>
    <property type="match status" value="2"/>
</dbReference>
<dbReference type="GO" id="GO:0030246">
    <property type="term" value="F:carbohydrate binding"/>
    <property type="evidence" value="ECO:0007669"/>
    <property type="project" value="UniProtKB-KW"/>
</dbReference>
<feature type="signal peptide" evidence="22">
    <location>
        <begin position="1"/>
        <end position="29"/>
    </location>
</feature>
<dbReference type="InterPro" id="IPR008271">
    <property type="entry name" value="Ser/Thr_kinase_AS"/>
</dbReference>
<evidence type="ECO:0000256" key="8">
    <source>
        <dbReference type="ARBA" id="ARBA00022679"/>
    </source>
</evidence>
<dbReference type="PROSITE" id="PS00107">
    <property type="entry name" value="PROTEIN_KINASE_ATP"/>
    <property type="match status" value="1"/>
</dbReference>
<evidence type="ECO:0000256" key="3">
    <source>
        <dbReference type="ARBA" id="ARBA00008536"/>
    </source>
</evidence>
<comment type="similarity">
    <text evidence="3">In the N-terminal section; belongs to the leguminous lectin family.</text>
</comment>
<evidence type="ECO:0000256" key="21">
    <source>
        <dbReference type="SAM" id="Phobius"/>
    </source>
</evidence>
<keyword evidence="14 19" id="KW-0067">ATP-binding</keyword>
<evidence type="ECO:0000256" key="6">
    <source>
        <dbReference type="ARBA" id="ARBA00022475"/>
    </source>
</evidence>
<dbReference type="Pfam" id="PF00139">
    <property type="entry name" value="Lectin_legB"/>
    <property type="match status" value="1"/>
</dbReference>
<dbReference type="EC" id="2.7.11.1" evidence="5"/>
<evidence type="ECO:0000256" key="1">
    <source>
        <dbReference type="ARBA" id="ARBA00004251"/>
    </source>
</evidence>
<dbReference type="InterPro" id="IPR011009">
    <property type="entry name" value="Kinase-like_dom_sf"/>
</dbReference>
<reference evidence="24 25" key="1">
    <citation type="submission" date="2019-01" db="EMBL/GenBank/DDBJ databases">
        <title>Sequencing of cultivated peanut Arachis hypogaea provides insights into genome evolution and oil improvement.</title>
        <authorList>
            <person name="Chen X."/>
        </authorList>
    </citation>
    <scope>NUCLEOTIDE SEQUENCE [LARGE SCALE GENOMIC DNA]</scope>
    <source>
        <strain evidence="25">cv. Fuhuasheng</strain>
        <tissue evidence="24">Leaves</tissue>
    </source>
</reference>
<dbReference type="InterPro" id="IPR017441">
    <property type="entry name" value="Protein_kinase_ATP_BS"/>
</dbReference>